<dbReference type="Pfam" id="PF12728">
    <property type="entry name" value="HTH_17"/>
    <property type="match status" value="1"/>
</dbReference>
<proteinExistence type="predicted"/>
<keyword evidence="3" id="KW-1185">Reference proteome</keyword>
<dbReference type="Proteomes" id="UP000065807">
    <property type="component" value="Chromosome"/>
</dbReference>
<dbReference type="STRING" id="1555112.LIP_3575"/>
<dbReference type="RefSeq" id="WP_068141036.1">
    <property type="nucleotide sequence ID" value="NZ_AP014924.1"/>
</dbReference>
<dbReference type="KEGG" id="lpil:LIP_3575"/>
<feature type="domain" description="Helix-turn-helix" evidence="1">
    <location>
        <begin position="7"/>
        <end position="56"/>
    </location>
</feature>
<accession>A0A0K2SQK5</accession>
<evidence type="ECO:0000313" key="3">
    <source>
        <dbReference type="Proteomes" id="UP000065807"/>
    </source>
</evidence>
<dbReference type="AlphaFoldDB" id="A0A0K2SQK5"/>
<evidence type="ECO:0000259" key="1">
    <source>
        <dbReference type="Pfam" id="PF12728"/>
    </source>
</evidence>
<organism evidence="2 3">
    <name type="scientific">Limnochorda pilosa</name>
    <dbReference type="NCBI Taxonomy" id="1555112"/>
    <lineage>
        <taxon>Bacteria</taxon>
        <taxon>Bacillati</taxon>
        <taxon>Bacillota</taxon>
        <taxon>Limnochordia</taxon>
        <taxon>Limnochordales</taxon>
        <taxon>Limnochordaceae</taxon>
        <taxon>Limnochorda</taxon>
    </lineage>
</organism>
<sequence length="77" mass="8607">MQELVNANYVCERLSISKAVLSQMIRRGEIACVNIRPGGKRPTYRFPKAWIDRLVDGQLARFGIVPGVEFKSAGEAQ</sequence>
<gene>
    <name evidence="2" type="ORF">LIP_3575</name>
</gene>
<evidence type="ECO:0000313" key="2">
    <source>
        <dbReference type="EMBL" id="BAS29386.1"/>
    </source>
</evidence>
<name>A0A0K2SQK5_LIMPI</name>
<dbReference type="EMBL" id="AP014924">
    <property type="protein sequence ID" value="BAS29386.1"/>
    <property type="molecule type" value="Genomic_DNA"/>
</dbReference>
<protein>
    <recommendedName>
        <fullName evidence="1">Helix-turn-helix domain-containing protein</fullName>
    </recommendedName>
</protein>
<reference evidence="3" key="2">
    <citation type="journal article" date="2016" name="Int. J. Syst. Evol. Microbiol.">
        <title>Complete genome sequence and cell structure of Limnochorda pilosa, a Gram-negative spore-former within the phylum Firmicutes.</title>
        <authorList>
            <person name="Watanabe M."/>
            <person name="Kojima H."/>
            <person name="Fukui M."/>
        </authorList>
    </citation>
    <scope>NUCLEOTIDE SEQUENCE [LARGE SCALE GENOMIC DNA]</scope>
    <source>
        <strain evidence="3">HC45</strain>
    </source>
</reference>
<dbReference type="InterPro" id="IPR041657">
    <property type="entry name" value="HTH_17"/>
</dbReference>
<reference evidence="3" key="1">
    <citation type="submission" date="2015-07" db="EMBL/GenBank/DDBJ databases">
        <title>Complete genome sequence and phylogenetic analysis of Limnochorda pilosa.</title>
        <authorList>
            <person name="Watanabe M."/>
            <person name="Kojima H."/>
            <person name="Fukui M."/>
        </authorList>
    </citation>
    <scope>NUCLEOTIDE SEQUENCE [LARGE SCALE GENOMIC DNA]</scope>
    <source>
        <strain evidence="3">HC45</strain>
    </source>
</reference>